<accession>A0A2S8NTF6</accession>
<comment type="caution">
    <text evidence="7">The sequence shown here is derived from an EMBL/GenBank/DDBJ whole genome shotgun (WGS) entry which is preliminary data.</text>
</comment>
<dbReference type="PANTHER" id="PTHR33545:SF5">
    <property type="entry name" value="UPF0750 MEMBRANE PROTEIN YITT"/>
    <property type="match status" value="1"/>
</dbReference>
<gene>
    <name evidence="7" type="ORF">C6B37_02165</name>
</gene>
<keyword evidence="5 6" id="KW-0472">Membrane</keyword>
<feature type="transmembrane region" description="Helical" evidence="6">
    <location>
        <begin position="117"/>
        <end position="137"/>
    </location>
</feature>
<dbReference type="GO" id="GO:0005886">
    <property type="term" value="C:plasma membrane"/>
    <property type="evidence" value="ECO:0007669"/>
    <property type="project" value="UniProtKB-SubCell"/>
</dbReference>
<evidence type="ECO:0000256" key="4">
    <source>
        <dbReference type="ARBA" id="ARBA00022989"/>
    </source>
</evidence>
<evidence type="ECO:0000313" key="8">
    <source>
        <dbReference type="Proteomes" id="UP000238672"/>
    </source>
</evidence>
<reference evidence="7 8" key="1">
    <citation type="submission" date="2018-02" db="EMBL/GenBank/DDBJ databases">
        <title>Metagenomics reveals mixed infection of spiroplasma and phytoplasma in chicory.</title>
        <authorList>
            <person name="Polano C."/>
            <person name="Moruzzi S."/>
            <person name="Ermacora P."/>
            <person name="Ferrini F."/>
            <person name="Martini M."/>
            <person name="Firrao G."/>
        </authorList>
    </citation>
    <scope>NUCLEOTIDE SEQUENCE [LARGE SCALE GENOMIC DNA]</scope>
    <source>
        <strain evidence="7 8">ChiP</strain>
    </source>
</reference>
<dbReference type="EMBL" id="PUUG01000071">
    <property type="protein sequence ID" value="PQP79288.1"/>
    <property type="molecule type" value="Genomic_DNA"/>
</dbReference>
<proteinExistence type="predicted"/>
<feature type="transmembrane region" description="Helical" evidence="6">
    <location>
        <begin position="200"/>
        <end position="222"/>
    </location>
</feature>
<evidence type="ECO:0000256" key="2">
    <source>
        <dbReference type="ARBA" id="ARBA00022475"/>
    </source>
</evidence>
<feature type="transmembrane region" description="Helical" evidence="6">
    <location>
        <begin position="228"/>
        <end position="253"/>
    </location>
</feature>
<protein>
    <recommendedName>
        <fullName evidence="9">YitT family protein</fullName>
    </recommendedName>
</protein>
<keyword evidence="8" id="KW-1185">Reference proteome</keyword>
<organism evidence="7 8">
    <name type="scientific">Candidatus Phytoplasma phoenicium</name>
    <dbReference type="NCBI Taxonomy" id="198422"/>
    <lineage>
        <taxon>Bacteria</taxon>
        <taxon>Bacillati</taxon>
        <taxon>Mycoplasmatota</taxon>
        <taxon>Mollicutes</taxon>
        <taxon>Acholeplasmatales</taxon>
        <taxon>Acholeplasmataceae</taxon>
        <taxon>Candidatus Phytoplasma</taxon>
        <taxon>16SrIX (Pigeon pea witches'-broom group)</taxon>
    </lineage>
</organism>
<evidence type="ECO:0000256" key="5">
    <source>
        <dbReference type="ARBA" id="ARBA00023136"/>
    </source>
</evidence>
<evidence type="ECO:0000256" key="6">
    <source>
        <dbReference type="SAM" id="Phobius"/>
    </source>
</evidence>
<evidence type="ECO:0008006" key="9">
    <source>
        <dbReference type="Google" id="ProtNLM"/>
    </source>
</evidence>
<comment type="subcellular location">
    <subcellularLocation>
        <location evidence="1">Cell membrane</location>
        <topology evidence="1">Multi-pass membrane protein</topology>
    </subcellularLocation>
</comment>
<keyword evidence="4 6" id="KW-1133">Transmembrane helix</keyword>
<feature type="transmembrane region" description="Helical" evidence="6">
    <location>
        <begin position="21"/>
        <end position="39"/>
    </location>
</feature>
<dbReference type="Pfam" id="PF02588">
    <property type="entry name" value="YitT_membrane"/>
    <property type="match status" value="1"/>
</dbReference>
<keyword evidence="2" id="KW-1003">Cell membrane</keyword>
<dbReference type="Proteomes" id="UP000238672">
    <property type="component" value="Unassembled WGS sequence"/>
</dbReference>
<keyword evidence="3 6" id="KW-0812">Transmembrane</keyword>
<feature type="transmembrane region" description="Helical" evidence="6">
    <location>
        <begin position="82"/>
        <end position="105"/>
    </location>
</feature>
<evidence type="ECO:0000256" key="3">
    <source>
        <dbReference type="ARBA" id="ARBA00022692"/>
    </source>
</evidence>
<evidence type="ECO:0000256" key="1">
    <source>
        <dbReference type="ARBA" id="ARBA00004651"/>
    </source>
</evidence>
<dbReference type="AlphaFoldDB" id="A0A2S8NTF6"/>
<dbReference type="InterPro" id="IPR051461">
    <property type="entry name" value="UPF0750_membrane"/>
</dbReference>
<dbReference type="PANTHER" id="PTHR33545">
    <property type="entry name" value="UPF0750 MEMBRANE PROTEIN YITT-RELATED"/>
    <property type="match status" value="1"/>
</dbReference>
<dbReference type="InterPro" id="IPR003740">
    <property type="entry name" value="YitT"/>
</dbReference>
<feature type="transmembrane region" description="Helical" evidence="6">
    <location>
        <begin position="157"/>
        <end position="179"/>
    </location>
</feature>
<sequence length="263" mass="30054">MKGLKNMIKNIKFREKFLTKKNIKTLIITIILCFCYILQDILFGSGDYNIKIYSTGIHGIGDAIAKIIGETKCFLPFSQKPYFVGVFAAIFFIIVNILLFLFIAFPKLDFKFNINSLIYSVVFTIILISLSLLINNNNNPLQYCFNFFSKEDSFKKTFLRVIICSCISGAIHGICLRIDSSTAGMDIIAKYISIYKKKDISLIIAILNYFTGFIAVIFLSIYNNYLNASGLFLAFFKNTLTSIIIYLVINFNFKKNMKIKSKK</sequence>
<evidence type="ECO:0000313" key="7">
    <source>
        <dbReference type="EMBL" id="PQP79288.1"/>
    </source>
</evidence>
<name>A0A2S8NTF6_9MOLU</name>